<proteinExistence type="predicted"/>
<dbReference type="NCBIfam" id="TIGR04267">
    <property type="entry name" value="mod_HExxH"/>
    <property type="match status" value="1"/>
</dbReference>
<sequence length="340" mass="37361">MLLLLLTAQPRSAMPAVFIPAPNSCVRRLDQEMRADLAASLERLSSRAAAVLPRDVDMAAAARDIRAHRVDPGVFAAYYDLIHALQTGALDHAAASWRGVAAGAARAVRLECQPYDPLSLGDDAARFQRLFAMGWQAPAMFAPPDDAGWSRFRGNVDDALSLLSVVAPSWRAEVESLVSRIFAALPSAGEGRRFAGASCFMAWGAVFLNVRRNDDRLRVLAGIVHEATHQMLFGLSRRRPLTENPPDRRYASPLRRDPRPMDGVYHATYVSGRLFALYDLLSRHDGLEPAERATVVERIARQKRRFAEGYAVVRREGRLAPLGRELIEAAAENVADALAA</sequence>
<dbReference type="EMBL" id="CP023737">
    <property type="protein sequence ID" value="ATQ68816.1"/>
    <property type="molecule type" value="Genomic_DNA"/>
</dbReference>
<evidence type="ECO:0000313" key="1">
    <source>
        <dbReference type="EMBL" id="ATQ68816.1"/>
    </source>
</evidence>
<evidence type="ECO:0000313" key="2">
    <source>
        <dbReference type="Proteomes" id="UP000230709"/>
    </source>
</evidence>
<reference evidence="2" key="1">
    <citation type="submission" date="2017-10" db="EMBL/GenBank/DDBJ databases">
        <title>Completed PacBio SMRT sequence of Methylosinus trichosporium OB3b reveals presence of a third large plasmid.</title>
        <authorList>
            <person name="Charles T.C."/>
            <person name="Lynch M.D.J."/>
            <person name="Heil J.R."/>
            <person name="Cheng J."/>
        </authorList>
    </citation>
    <scope>NUCLEOTIDE SEQUENCE [LARGE SCALE GENOMIC DNA]</scope>
    <source>
        <strain evidence="2">OB3b</strain>
    </source>
</reference>
<protein>
    <submittedName>
        <fullName evidence="1">HEXXH motif domain-containing protein</fullName>
    </submittedName>
</protein>
<name>A0A2D2D1J2_METT3</name>
<organism evidence="1 2">
    <name type="scientific">Methylosinus trichosporium (strain ATCC 35070 / NCIMB 11131 / UNIQEM 75 / OB3b)</name>
    <dbReference type="NCBI Taxonomy" id="595536"/>
    <lineage>
        <taxon>Bacteria</taxon>
        <taxon>Pseudomonadati</taxon>
        <taxon>Pseudomonadota</taxon>
        <taxon>Alphaproteobacteria</taxon>
        <taxon>Hyphomicrobiales</taxon>
        <taxon>Methylocystaceae</taxon>
        <taxon>Methylosinus</taxon>
    </lineage>
</organism>
<dbReference type="AlphaFoldDB" id="A0A2D2D1J2"/>
<gene>
    <name evidence="1" type="ORF">CQW49_13690</name>
</gene>
<dbReference type="KEGG" id="mtw:CQW49_13690"/>
<dbReference type="RefSeq" id="WP_024749692.1">
    <property type="nucleotide sequence ID" value="NZ_ADVE02000001.1"/>
</dbReference>
<dbReference type="STRING" id="595536.GCA_000178815_02429"/>
<accession>A0A2D2D1J2</accession>
<keyword evidence="2" id="KW-1185">Reference proteome</keyword>
<dbReference type="Proteomes" id="UP000230709">
    <property type="component" value="Chromosome"/>
</dbReference>
<dbReference type="InterPro" id="IPR026337">
    <property type="entry name" value="AKG_HExxH"/>
</dbReference>